<evidence type="ECO:0000313" key="4">
    <source>
        <dbReference type="Proteomes" id="UP000308267"/>
    </source>
</evidence>
<organism evidence="3 4">
    <name type="scientific">Opisthorchis felineus</name>
    <dbReference type="NCBI Taxonomy" id="147828"/>
    <lineage>
        <taxon>Eukaryota</taxon>
        <taxon>Metazoa</taxon>
        <taxon>Spiralia</taxon>
        <taxon>Lophotrochozoa</taxon>
        <taxon>Platyhelminthes</taxon>
        <taxon>Trematoda</taxon>
        <taxon>Digenea</taxon>
        <taxon>Opisthorchiida</taxon>
        <taxon>Opisthorchiata</taxon>
        <taxon>Opisthorchiidae</taxon>
        <taxon>Opisthorchis</taxon>
    </lineage>
</organism>
<dbReference type="AlphaFoldDB" id="A0A4S2JWQ8"/>
<dbReference type="EMBL" id="SJOL01012769">
    <property type="protein sequence ID" value="TGZ38568.1"/>
    <property type="molecule type" value="Genomic_DNA"/>
</dbReference>
<name>A0A4S2JWQ8_OPIFE</name>
<evidence type="ECO:0000256" key="1">
    <source>
        <dbReference type="SAM" id="MobiDB-lite"/>
    </source>
</evidence>
<sequence>MTTYLFKVLLMALTVLLLTNSFAYGNENGKEANRDGFAGEEEDEGDDEDDDDDDDDDYGDDDDDDDGDENEGDENEDLEEAPRMGEGVYTVEMVEDYYNKFTEFKTAMERFLMSLKPNMTTFENLKSISEYLRTRIEPDYKADFRNLRNADQYIYPVVGQFMKVASIVIDAVETTITDGQWNEETESFRRSILIQLGEDYSSLKSKYDFWRSVV</sequence>
<evidence type="ECO:0000313" key="3">
    <source>
        <dbReference type="EMBL" id="TGZ38568.1"/>
    </source>
</evidence>
<dbReference type="Proteomes" id="UP000308267">
    <property type="component" value="Unassembled WGS sequence"/>
</dbReference>
<feature type="region of interest" description="Disordered" evidence="1">
    <location>
        <begin position="26"/>
        <end position="86"/>
    </location>
</feature>
<feature type="compositionally biased region" description="Acidic residues" evidence="1">
    <location>
        <begin position="38"/>
        <end position="79"/>
    </location>
</feature>
<protein>
    <submittedName>
        <fullName evidence="3">Uncharacterized protein</fullName>
    </submittedName>
</protein>
<reference evidence="3 4" key="1">
    <citation type="journal article" date="2019" name="BMC Genomics">
        <title>New insights from Opisthorchis felineus genome: update on genomics of the epidemiologically important liver flukes.</title>
        <authorList>
            <person name="Ershov N.I."/>
            <person name="Mordvinov V.A."/>
            <person name="Prokhortchouk E.B."/>
            <person name="Pakharukova M.Y."/>
            <person name="Gunbin K.V."/>
            <person name="Ustyantsev K."/>
            <person name="Genaev M.A."/>
            <person name="Blinov A.G."/>
            <person name="Mazur A."/>
            <person name="Boulygina E."/>
            <person name="Tsygankova S."/>
            <person name="Khrameeva E."/>
            <person name="Chekanov N."/>
            <person name="Fan G."/>
            <person name="Xiao A."/>
            <person name="Zhang H."/>
            <person name="Xu X."/>
            <person name="Yang H."/>
            <person name="Solovyev V."/>
            <person name="Lee S.M."/>
            <person name="Liu X."/>
            <person name="Afonnikov D.A."/>
            <person name="Skryabin K.G."/>
        </authorList>
    </citation>
    <scope>NUCLEOTIDE SEQUENCE [LARGE SCALE GENOMIC DNA]</scope>
    <source>
        <strain evidence="3">AK-0245</strain>
        <tissue evidence="3">Whole organism</tissue>
    </source>
</reference>
<evidence type="ECO:0000256" key="2">
    <source>
        <dbReference type="SAM" id="SignalP"/>
    </source>
</evidence>
<gene>
    <name evidence="3" type="ORF">CRM22_011271</name>
</gene>
<feature type="signal peptide" evidence="2">
    <location>
        <begin position="1"/>
        <end position="25"/>
    </location>
</feature>
<comment type="caution">
    <text evidence="3">The sequence shown here is derived from an EMBL/GenBank/DDBJ whole genome shotgun (WGS) entry which is preliminary data.</text>
</comment>
<proteinExistence type="predicted"/>
<keyword evidence="4" id="KW-1185">Reference proteome</keyword>
<accession>A0A4S2JWQ8</accession>
<keyword evidence="2" id="KW-0732">Signal</keyword>
<feature type="chain" id="PRO_5020295943" evidence="2">
    <location>
        <begin position="26"/>
        <end position="214"/>
    </location>
</feature>